<dbReference type="RefSeq" id="WP_158957725.1">
    <property type="nucleotide sequence ID" value="NZ_CP046916.1"/>
</dbReference>
<gene>
    <name evidence="1" type="ORF">FAZ98_31990</name>
</gene>
<keyword evidence="2" id="KW-1185">Reference proteome</keyword>
<dbReference type="Proteomes" id="UP000433577">
    <property type="component" value="Chromosome 4"/>
</dbReference>
<name>A0A7Z2GR23_9BURK</name>
<dbReference type="AlphaFoldDB" id="A0A7Z2GR23"/>
<dbReference type="KEGG" id="pacs:FAZ98_31990"/>
<dbReference type="EMBL" id="CP046916">
    <property type="protein sequence ID" value="QGZ66406.1"/>
    <property type="molecule type" value="Genomic_DNA"/>
</dbReference>
<protein>
    <submittedName>
        <fullName evidence="1">DUF551 domain-containing protein</fullName>
    </submittedName>
</protein>
<reference evidence="1 2" key="1">
    <citation type="submission" date="2019-12" db="EMBL/GenBank/DDBJ databases">
        <title>Paraburkholderia acidiphila 7Q-K02 sp. nov and Paraburkholderia acidisoli DHF22 sp. nov., two strains isolated from forest soil.</title>
        <authorList>
            <person name="Gao Z."/>
            <person name="Qiu L."/>
        </authorList>
    </citation>
    <scope>NUCLEOTIDE SEQUENCE [LARGE SCALE GENOMIC DNA]</scope>
    <source>
        <strain evidence="1 2">DHF22</strain>
    </source>
</reference>
<proteinExistence type="predicted"/>
<sequence>MSSELKHCPFCRRLLSGIQPSLGLVQVVCEICEAAGPTAETEEEAISAWNSADPALVAALQKALAYWMPKVFDDRSAHDAYLLVGYEGEDETSCWGDQMVAALPRWMPVDESLPTEPGWYLAILKPDNDWGLMSDTALQVEFDAYTNKPKAFTCFYDHHGDEDITEAVTHWMRMPSIDAARKGSSQ</sequence>
<accession>A0A7Z2GR23</accession>
<evidence type="ECO:0000313" key="1">
    <source>
        <dbReference type="EMBL" id="QGZ66406.1"/>
    </source>
</evidence>
<organism evidence="1 2">
    <name type="scientific">Paraburkholderia acidisoli</name>
    <dbReference type="NCBI Taxonomy" id="2571748"/>
    <lineage>
        <taxon>Bacteria</taxon>
        <taxon>Pseudomonadati</taxon>
        <taxon>Pseudomonadota</taxon>
        <taxon>Betaproteobacteria</taxon>
        <taxon>Burkholderiales</taxon>
        <taxon>Burkholderiaceae</taxon>
        <taxon>Paraburkholderia</taxon>
    </lineage>
</organism>
<evidence type="ECO:0000313" key="2">
    <source>
        <dbReference type="Proteomes" id="UP000433577"/>
    </source>
</evidence>